<name>A0A6C0D4D2_9ZZZZ</name>
<reference evidence="1" key="1">
    <citation type="journal article" date="2020" name="Nature">
        <title>Giant virus diversity and host interactions through global metagenomics.</title>
        <authorList>
            <person name="Schulz F."/>
            <person name="Roux S."/>
            <person name="Paez-Espino D."/>
            <person name="Jungbluth S."/>
            <person name="Walsh D.A."/>
            <person name="Denef V.J."/>
            <person name="McMahon K.D."/>
            <person name="Konstantinidis K.T."/>
            <person name="Eloe-Fadrosh E.A."/>
            <person name="Kyrpides N.C."/>
            <person name="Woyke T."/>
        </authorList>
    </citation>
    <scope>NUCLEOTIDE SEQUENCE</scope>
    <source>
        <strain evidence="1">GVMAG-M-3300023174-111</strain>
    </source>
</reference>
<dbReference type="AlphaFoldDB" id="A0A6C0D4D2"/>
<dbReference type="EMBL" id="MN739533">
    <property type="protein sequence ID" value="QHT11242.1"/>
    <property type="molecule type" value="Genomic_DNA"/>
</dbReference>
<organism evidence="1">
    <name type="scientific">viral metagenome</name>
    <dbReference type="NCBI Taxonomy" id="1070528"/>
    <lineage>
        <taxon>unclassified sequences</taxon>
        <taxon>metagenomes</taxon>
        <taxon>organismal metagenomes</taxon>
    </lineage>
</organism>
<protein>
    <submittedName>
        <fullName evidence="1">Uncharacterized protein</fullName>
    </submittedName>
</protein>
<sequence length="479" mass="55106">MKTRKLRRYKKSLGGTNEKEREIIEEAKTNIVKNKEEIVNTNNGIIKSFTDENIKNLSFDEKQYDTIDTTIKRNLLKSHNKQLISNYIRETVNNRLKNETTKKALRYSFGEQKKEWSKVCNRGVIFKKECGETLKDIITREIESTIYMLRLIFKSIISIENTIESSNIFILNDKDAKLTGLWKDDSQFINLNITQYKPRLIMGFGPSASGKTYNATQIINIFTQLDKDFPKVFLSIDGGIAREQSMAYQTIVYDLLSEGVLGLSGLVTGIQTFSIFNSDKVKKQLISYLASQTNKMSLYVPETLGSCLHVGFSPFDCRPKYKKYIDYTGDNQWIGLNIWQHKEGGNCTFADEFKCEGCKESGEKREIKEGKKYSGSQWQTSYNNGQREMLTAVGGRYEIHNTGGKKTNGILNKNTFIDHTNYSKEDDRRELEKKIKEIGWRYCNNSLANCSTGNESVNIVKYDTNHVVFIKDILDKMFL</sequence>
<evidence type="ECO:0000313" key="1">
    <source>
        <dbReference type="EMBL" id="QHT11242.1"/>
    </source>
</evidence>
<proteinExistence type="predicted"/>
<accession>A0A6C0D4D2</accession>